<dbReference type="Proteomes" id="UP000286806">
    <property type="component" value="Unassembled WGS sequence"/>
</dbReference>
<dbReference type="Pfam" id="PF01814">
    <property type="entry name" value="Hemerythrin"/>
    <property type="match status" value="1"/>
</dbReference>
<dbReference type="OrthoDB" id="9792554at2"/>
<reference evidence="2 3" key="1">
    <citation type="journal article" date="2019" name="Front. Microbiol.">
        <title>Genomes of Neutrophilic Sulfur-Oxidizing Chemolithoautotrophs Representing 9 Proteobacterial Species From 8 Genera.</title>
        <authorList>
            <person name="Watanabe T."/>
            <person name="Kojima H."/>
            <person name="Umezawa K."/>
            <person name="Hori C."/>
            <person name="Takasuka T.E."/>
            <person name="Kato Y."/>
            <person name="Fukui M."/>
        </authorList>
    </citation>
    <scope>NUCLEOTIDE SEQUENCE [LARGE SCALE GENOMIC DNA]</scope>
    <source>
        <strain evidence="2 3">TTN</strain>
    </source>
</reference>
<protein>
    <recommendedName>
        <fullName evidence="1">Hemerythrin-like domain-containing protein</fullName>
    </recommendedName>
</protein>
<keyword evidence="3" id="KW-1185">Reference proteome</keyword>
<dbReference type="PANTHER" id="PTHR39966">
    <property type="entry name" value="BLL2471 PROTEIN-RELATED"/>
    <property type="match status" value="1"/>
</dbReference>
<evidence type="ECO:0000313" key="3">
    <source>
        <dbReference type="Proteomes" id="UP000286806"/>
    </source>
</evidence>
<proteinExistence type="predicted"/>
<evidence type="ECO:0000259" key="1">
    <source>
        <dbReference type="Pfam" id="PF01814"/>
    </source>
</evidence>
<feature type="domain" description="Hemerythrin-like" evidence="1">
    <location>
        <begin position="4"/>
        <end position="125"/>
    </location>
</feature>
<name>A0A401JC62_9PROT</name>
<dbReference type="GO" id="GO:0005886">
    <property type="term" value="C:plasma membrane"/>
    <property type="evidence" value="ECO:0007669"/>
    <property type="project" value="TreeGrafter"/>
</dbReference>
<dbReference type="AlphaFoldDB" id="A0A401JC62"/>
<dbReference type="EMBL" id="BGOW01000006">
    <property type="protein sequence ID" value="GBL45130.1"/>
    <property type="molecule type" value="Genomic_DNA"/>
</dbReference>
<dbReference type="Gene3D" id="1.20.120.520">
    <property type="entry name" value="nmb1532 protein domain like"/>
    <property type="match status" value="1"/>
</dbReference>
<evidence type="ECO:0000313" key="2">
    <source>
        <dbReference type="EMBL" id="GBL45130.1"/>
    </source>
</evidence>
<dbReference type="RefSeq" id="WP_124703967.1">
    <property type="nucleotide sequence ID" value="NZ_BGOW01000006.1"/>
</dbReference>
<dbReference type="PANTHER" id="PTHR39966:SF3">
    <property type="entry name" value="DUF438 DOMAIN-CONTAINING PROTEIN"/>
    <property type="match status" value="1"/>
</dbReference>
<gene>
    <name evidence="2" type="ORF">SFMTTN_0934</name>
</gene>
<organism evidence="2 3">
    <name type="scientific">Sulfuriferula multivorans</name>
    <dbReference type="NCBI Taxonomy" id="1559896"/>
    <lineage>
        <taxon>Bacteria</taxon>
        <taxon>Pseudomonadati</taxon>
        <taxon>Pseudomonadota</taxon>
        <taxon>Betaproteobacteria</taxon>
        <taxon>Nitrosomonadales</taxon>
        <taxon>Sulfuricellaceae</taxon>
        <taxon>Sulfuriferula</taxon>
    </lineage>
</organism>
<sequence>METISNYLASDHRQCDDYFAMAEEFAAKQDWPATTASFEQFHSAMAHHFGMEEQVLFPAFERETGNTMGPTRMMRMEHEQMRDLFTHMAAAVAAQDADEYAGLSETLLIMLQQHNLKEEQVLYPMSDQALGARVPELLKQMKEAPGSAG</sequence>
<accession>A0A401JC62</accession>
<dbReference type="InterPro" id="IPR012312">
    <property type="entry name" value="Hemerythrin-like"/>
</dbReference>
<comment type="caution">
    <text evidence="2">The sequence shown here is derived from an EMBL/GenBank/DDBJ whole genome shotgun (WGS) entry which is preliminary data.</text>
</comment>